<evidence type="ECO:0000313" key="2">
    <source>
        <dbReference type="EMBL" id="KAH7305337.1"/>
    </source>
</evidence>
<protein>
    <submittedName>
        <fullName evidence="2">Uncharacterized protein</fullName>
    </submittedName>
</protein>
<dbReference type="AlphaFoldDB" id="A0A8K0SK44"/>
<evidence type="ECO:0000256" key="1">
    <source>
        <dbReference type="SAM" id="MobiDB-lite"/>
    </source>
</evidence>
<evidence type="ECO:0000313" key="3">
    <source>
        <dbReference type="Proteomes" id="UP000813444"/>
    </source>
</evidence>
<dbReference type="Proteomes" id="UP000813444">
    <property type="component" value="Unassembled WGS sequence"/>
</dbReference>
<dbReference type="EMBL" id="JAGPNK010000019">
    <property type="protein sequence ID" value="KAH7305337.1"/>
    <property type="molecule type" value="Genomic_DNA"/>
</dbReference>
<feature type="region of interest" description="Disordered" evidence="1">
    <location>
        <begin position="302"/>
        <end position="352"/>
    </location>
</feature>
<keyword evidence="3" id="KW-1185">Reference proteome</keyword>
<feature type="compositionally biased region" description="Basic and acidic residues" evidence="1">
    <location>
        <begin position="316"/>
        <end position="331"/>
    </location>
</feature>
<dbReference type="OrthoDB" id="5419927at2759"/>
<sequence length="381" mass="42583">MFPTAMKSFARNPEPKKLSRSPYHIRLEQNWIGVYEKLGAARRKYIDTKGIAGKLREAGRTLGDNVRRHGKNRNAPRYDASEDLARANQVAVTVEFNTWLTTPASTKLLVHGNFSGLQSTSPLSAFCVSLTQSLRKRDEFVVLAWFCGRHASTDEDDEAVGGQAMIWSFITQLLQQCGPLLVESGKLNITRGGLDRIMEDLVGVDRLCAALCWLVRCLPRNLTVFFLVDGISYYEQPEFEDDAADALMFLLRMMEEADKSRPDQPGPVAIKVLVTSAFETQLVRVAFEDEGLIVALKAMPAVKSGPNRPKSSSTFNRDEMSDVDKIDEGHKNPPLREVNGAQAAIPTTRPDNIGDHLVLRKQKLRAKRNIVPIGSVRIYWL</sequence>
<organism evidence="2 3">
    <name type="scientific">Stachybotrys elegans</name>
    <dbReference type="NCBI Taxonomy" id="80388"/>
    <lineage>
        <taxon>Eukaryota</taxon>
        <taxon>Fungi</taxon>
        <taxon>Dikarya</taxon>
        <taxon>Ascomycota</taxon>
        <taxon>Pezizomycotina</taxon>
        <taxon>Sordariomycetes</taxon>
        <taxon>Hypocreomycetidae</taxon>
        <taxon>Hypocreales</taxon>
        <taxon>Stachybotryaceae</taxon>
        <taxon>Stachybotrys</taxon>
    </lineage>
</organism>
<dbReference type="PANTHER" id="PTHR40619:SF3">
    <property type="entry name" value="FUNGAL STAND N-TERMINAL GOODBYE DOMAIN-CONTAINING PROTEIN"/>
    <property type="match status" value="1"/>
</dbReference>
<name>A0A8K0SK44_9HYPO</name>
<reference evidence="2" key="1">
    <citation type="journal article" date="2021" name="Nat. Commun.">
        <title>Genetic determinants of endophytism in the Arabidopsis root mycobiome.</title>
        <authorList>
            <person name="Mesny F."/>
            <person name="Miyauchi S."/>
            <person name="Thiergart T."/>
            <person name="Pickel B."/>
            <person name="Atanasova L."/>
            <person name="Karlsson M."/>
            <person name="Huettel B."/>
            <person name="Barry K.W."/>
            <person name="Haridas S."/>
            <person name="Chen C."/>
            <person name="Bauer D."/>
            <person name="Andreopoulos W."/>
            <person name="Pangilinan J."/>
            <person name="LaButti K."/>
            <person name="Riley R."/>
            <person name="Lipzen A."/>
            <person name="Clum A."/>
            <person name="Drula E."/>
            <person name="Henrissat B."/>
            <person name="Kohler A."/>
            <person name="Grigoriev I.V."/>
            <person name="Martin F.M."/>
            <person name="Hacquard S."/>
        </authorList>
    </citation>
    <scope>NUCLEOTIDE SEQUENCE</scope>
    <source>
        <strain evidence="2">MPI-CAGE-CH-0235</strain>
    </source>
</reference>
<accession>A0A8K0SK44</accession>
<proteinExistence type="predicted"/>
<comment type="caution">
    <text evidence="2">The sequence shown here is derived from an EMBL/GenBank/DDBJ whole genome shotgun (WGS) entry which is preliminary data.</text>
</comment>
<dbReference type="PANTHER" id="PTHR40619">
    <property type="entry name" value="FUNGAL STAND N-TERMINAL GOODBYE DOMAIN-CONTAINING PROTEIN"/>
    <property type="match status" value="1"/>
</dbReference>
<gene>
    <name evidence="2" type="ORF">B0I35DRAFT_484083</name>
</gene>